<dbReference type="GO" id="GO:0046491">
    <property type="term" value="P:L-methylmalonyl-CoA metabolic process"/>
    <property type="evidence" value="ECO:0007669"/>
    <property type="project" value="TreeGrafter"/>
</dbReference>
<dbReference type="InterPro" id="IPR037523">
    <property type="entry name" value="VOC_core"/>
</dbReference>
<dbReference type="InterPro" id="IPR051785">
    <property type="entry name" value="MMCE/EMCE_epimerase"/>
</dbReference>
<name>A0A556ANR7_9BURK</name>
<dbReference type="GO" id="GO:0004493">
    <property type="term" value="F:methylmalonyl-CoA epimerase activity"/>
    <property type="evidence" value="ECO:0007669"/>
    <property type="project" value="TreeGrafter"/>
</dbReference>
<keyword evidence="6 8" id="KW-0560">Oxidoreductase</keyword>
<protein>
    <submittedName>
        <fullName evidence="10">2,3-dihydroxy-p-cumate-3,4-dioxygenase</fullName>
    </submittedName>
</protein>
<sequence length="305" mass="33406">MIRYARLGYIALNVSDLVRSGDFYRDTLGLEEVRSEQAGTRLFRCSDQHHDIALFAGEPGVKRIAFELESPAQIDNLMGSLDRAGVGHVPIPEGDRAAMATGPGVRTWEPAGGCTLDFFVAEAAQRPAVPYRPTVAKILRLGHIVIASPDYERSLAFFLDTLNFKASDSFEGAVTFLRCFPNPYHHSFGIGAAGRHGPGLRHVAFMVEDMDDIGKSYWRLQKAGVPIVHGPGRHLPSGSVFLYFLDPDGMTIEYTLGMEEFPEVAPRPPRALPMVPESNDIWGSAIDKRKGTVGRIEADADRPAG</sequence>
<keyword evidence="11" id="KW-1185">Reference proteome</keyword>
<dbReference type="Gene3D" id="3.10.180.10">
    <property type="entry name" value="2,3-Dihydroxybiphenyl 1,2-Dioxygenase, domain 1"/>
    <property type="match status" value="2"/>
</dbReference>
<dbReference type="InterPro" id="IPR000486">
    <property type="entry name" value="Xdiol_ring_cleave_dOase_1/2"/>
</dbReference>
<comment type="cofactor">
    <cofactor evidence="1 8">
        <name>Fe(2+)</name>
        <dbReference type="ChEBI" id="CHEBI:29033"/>
    </cofactor>
</comment>
<comment type="similarity">
    <text evidence="2 8">Belongs to the extradiol ring-cleavage dioxygenase family.</text>
</comment>
<dbReference type="GO" id="GO:0008198">
    <property type="term" value="F:ferrous iron binding"/>
    <property type="evidence" value="ECO:0007669"/>
    <property type="project" value="InterPro"/>
</dbReference>
<evidence type="ECO:0000256" key="8">
    <source>
        <dbReference type="RuleBase" id="RU000683"/>
    </source>
</evidence>
<keyword evidence="7 8" id="KW-0408">Iron</keyword>
<evidence type="ECO:0000259" key="9">
    <source>
        <dbReference type="PROSITE" id="PS51819"/>
    </source>
</evidence>
<dbReference type="Pfam" id="PF00903">
    <property type="entry name" value="Glyoxalase"/>
    <property type="match status" value="2"/>
</dbReference>
<evidence type="ECO:0000256" key="4">
    <source>
        <dbReference type="ARBA" id="ARBA00022797"/>
    </source>
</evidence>
<dbReference type="OrthoDB" id="6909416at2"/>
<dbReference type="GO" id="GO:0051213">
    <property type="term" value="F:dioxygenase activity"/>
    <property type="evidence" value="ECO:0007669"/>
    <property type="project" value="UniProtKB-KW"/>
</dbReference>
<gene>
    <name evidence="10" type="ORF">FOZ76_12440</name>
</gene>
<evidence type="ECO:0000256" key="2">
    <source>
        <dbReference type="ARBA" id="ARBA00008784"/>
    </source>
</evidence>
<keyword evidence="3" id="KW-0479">Metal-binding</keyword>
<dbReference type="AlphaFoldDB" id="A0A556ANR7"/>
<dbReference type="EMBL" id="VLTJ01000024">
    <property type="protein sequence ID" value="TSH94525.1"/>
    <property type="molecule type" value="Genomic_DNA"/>
</dbReference>
<dbReference type="PANTHER" id="PTHR43048:SF3">
    <property type="entry name" value="METHYLMALONYL-COA EPIMERASE, MITOCHONDRIAL"/>
    <property type="match status" value="1"/>
</dbReference>
<evidence type="ECO:0000256" key="6">
    <source>
        <dbReference type="ARBA" id="ARBA00023002"/>
    </source>
</evidence>
<proteinExistence type="inferred from homology"/>
<dbReference type="InterPro" id="IPR004360">
    <property type="entry name" value="Glyas_Fos-R_dOase_dom"/>
</dbReference>
<evidence type="ECO:0000256" key="7">
    <source>
        <dbReference type="ARBA" id="ARBA00023004"/>
    </source>
</evidence>
<feature type="domain" description="VOC" evidence="9">
    <location>
        <begin position="140"/>
        <end position="257"/>
    </location>
</feature>
<dbReference type="PROSITE" id="PS00082">
    <property type="entry name" value="EXTRADIOL_DIOXYGENAS"/>
    <property type="match status" value="1"/>
</dbReference>
<comment type="caution">
    <text evidence="10">The sequence shown here is derived from an EMBL/GenBank/DDBJ whole genome shotgun (WGS) entry which is preliminary data.</text>
</comment>
<evidence type="ECO:0000256" key="1">
    <source>
        <dbReference type="ARBA" id="ARBA00001954"/>
    </source>
</evidence>
<dbReference type="Proteomes" id="UP000318405">
    <property type="component" value="Unassembled WGS sequence"/>
</dbReference>
<evidence type="ECO:0000313" key="10">
    <source>
        <dbReference type="EMBL" id="TSH94525.1"/>
    </source>
</evidence>
<dbReference type="InterPro" id="IPR029068">
    <property type="entry name" value="Glyas_Bleomycin-R_OHBP_Dase"/>
</dbReference>
<evidence type="ECO:0000256" key="5">
    <source>
        <dbReference type="ARBA" id="ARBA00022964"/>
    </source>
</evidence>
<dbReference type="RefSeq" id="WP_143948586.1">
    <property type="nucleotide sequence ID" value="NZ_BAABMB010000001.1"/>
</dbReference>
<dbReference type="SUPFAM" id="SSF54593">
    <property type="entry name" value="Glyoxalase/Bleomycin resistance protein/Dihydroxybiphenyl dioxygenase"/>
    <property type="match status" value="2"/>
</dbReference>
<dbReference type="PROSITE" id="PS51819">
    <property type="entry name" value="VOC"/>
    <property type="match status" value="2"/>
</dbReference>
<reference evidence="10 11" key="1">
    <citation type="submission" date="2019-07" db="EMBL/GenBank/DDBJ databases">
        <title>Qingshengfaniella alkalisoli gen. nov., sp. nov., isolated from saline soil.</title>
        <authorList>
            <person name="Xu L."/>
            <person name="Huang X.-X."/>
            <person name="Sun J.-Q."/>
        </authorList>
    </citation>
    <scope>NUCLEOTIDE SEQUENCE [LARGE SCALE GENOMIC DNA]</scope>
    <source>
        <strain evidence="10 11">DSM 27279</strain>
    </source>
</reference>
<keyword evidence="4 8" id="KW-0058">Aromatic hydrocarbons catabolism</keyword>
<accession>A0A556ANR7</accession>
<evidence type="ECO:0000313" key="11">
    <source>
        <dbReference type="Proteomes" id="UP000318405"/>
    </source>
</evidence>
<evidence type="ECO:0000256" key="3">
    <source>
        <dbReference type="ARBA" id="ARBA00022723"/>
    </source>
</evidence>
<feature type="domain" description="VOC" evidence="9">
    <location>
        <begin position="6"/>
        <end position="121"/>
    </location>
</feature>
<dbReference type="PANTHER" id="PTHR43048">
    <property type="entry name" value="METHYLMALONYL-COA EPIMERASE"/>
    <property type="match status" value="1"/>
</dbReference>
<organism evidence="10 11">
    <name type="scientific">Verticiella sediminum</name>
    <dbReference type="NCBI Taxonomy" id="1247510"/>
    <lineage>
        <taxon>Bacteria</taxon>
        <taxon>Pseudomonadati</taxon>
        <taxon>Pseudomonadota</taxon>
        <taxon>Betaproteobacteria</taxon>
        <taxon>Burkholderiales</taxon>
        <taxon>Alcaligenaceae</taxon>
        <taxon>Verticiella</taxon>
    </lineage>
</organism>
<keyword evidence="5 8" id="KW-0223">Dioxygenase</keyword>